<gene>
    <name evidence="1" type="ORF">BSTOLATCC_MIC34210</name>
</gene>
<accession>A0AAU9JC67</accession>
<sequence length="97" mass="12029">MDLQLLNFRWRLETKSNGLVQCMLQLNKGLILPWELRCRDIMRKYSIGDDEIGEEWKKVNEGDEKRKRIEWKRRYGRWRACTGYWDKIIQVQTYRYI</sequence>
<comment type="caution">
    <text evidence="1">The sequence shown here is derived from an EMBL/GenBank/DDBJ whole genome shotgun (WGS) entry which is preliminary data.</text>
</comment>
<name>A0AAU9JC67_9CILI</name>
<dbReference type="Proteomes" id="UP001162131">
    <property type="component" value="Unassembled WGS sequence"/>
</dbReference>
<protein>
    <submittedName>
        <fullName evidence="1">Uncharacterized protein</fullName>
    </submittedName>
</protein>
<proteinExistence type="predicted"/>
<evidence type="ECO:0000313" key="1">
    <source>
        <dbReference type="EMBL" id="CAG9323561.1"/>
    </source>
</evidence>
<evidence type="ECO:0000313" key="2">
    <source>
        <dbReference type="Proteomes" id="UP001162131"/>
    </source>
</evidence>
<organism evidence="1 2">
    <name type="scientific">Blepharisma stoltei</name>
    <dbReference type="NCBI Taxonomy" id="1481888"/>
    <lineage>
        <taxon>Eukaryota</taxon>
        <taxon>Sar</taxon>
        <taxon>Alveolata</taxon>
        <taxon>Ciliophora</taxon>
        <taxon>Postciliodesmatophora</taxon>
        <taxon>Heterotrichea</taxon>
        <taxon>Heterotrichida</taxon>
        <taxon>Blepharismidae</taxon>
        <taxon>Blepharisma</taxon>
    </lineage>
</organism>
<dbReference type="AlphaFoldDB" id="A0AAU9JC67"/>
<reference evidence="1" key="1">
    <citation type="submission" date="2021-09" db="EMBL/GenBank/DDBJ databases">
        <authorList>
            <consortium name="AG Swart"/>
            <person name="Singh M."/>
            <person name="Singh A."/>
            <person name="Seah K."/>
            <person name="Emmerich C."/>
        </authorList>
    </citation>
    <scope>NUCLEOTIDE SEQUENCE</scope>
    <source>
        <strain evidence="1">ATCC30299</strain>
    </source>
</reference>
<keyword evidence="2" id="KW-1185">Reference proteome</keyword>
<dbReference type="EMBL" id="CAJZBQ010000034">
    <property type="protein sequence ID" value="CAG9323561.1"/>
    <property type="molecule type" value="Genomic_DNA"/>
</dbReference>